<feature type="compositionally biased region" description="Gly residues" evidence="1">
    <location>
        <begin position="60"/>
        <end position="78"/>
    </location>
</feature>
<evidence type="ECO:0000313" key="3">
    <source>
        <dbReference type="EMBL" id="MCI0127193.1"/>
    </source>
</evidence>
<gene>
    <name evidence="3" type="ORF">ML536_10190</name>
</gene>
<keyword evidence="2" id="KW-0732">Signal</keyword>
<dbReference type="Proteomes" id="UP001156140">
    <property type="component" value="Unassembled WGS sequence"/>
</dbReference>
<proteinExistence type="predicted"/>
<evidence type="ECO:0000313" key="4">
    <source>
        <dbReference type="Proteomes" id="UP001156140"/>
    </source>
</evidence>
<feature type="chain" id="PRO_5041417767" description="PepSY domain-containing protein" evidence="2">
    <location>
        <begin position="21"/>
        <end position="172"/>
    </location>
</feature>
<feature type="compositionally biased region" description="Gly residues" evidence="1">
    <location>
        <begin position="39"/>
        <end position="50"/>
    </location>
</feature>
<evidence type="ECO:0000256" key="1">
    <source>
        <dbReference type="SAM" id="MobiDB-lite"/>
    </source>
</evidence>
<dbReference type="EMBL" id="JALAZD010000001">
    <property type="protein sequence ID" value="MCI0127193.1"/>
    <property type="molecule type" value="Genomic_DNA"/>
</dbReference>
<dbReference type="RefSeq" id="WP_281735793.1">
    <property type="nucleotide sequence ID" value="NZ_JAKETQ010000001.1"/>
</dbReference>
<keyword evidence="4" id="KW-1185">Reference proteome</keyword>
<organism evidence="3 4">
    <name type="scientific">Paradevosia shaoguanensis</name>
    <dbReference type="NCBI Taxonomy" id="1335043"/>
    <lineage>
        <taxon>Bacteria</taxon>
        <taxon>Pseudomonadati</taxon>
        <taxon>Pseudomonadota</taxon>
        <taxon>Alphaproteobacteria</taxon>
        <taxon>Hyphomicrobiales</taxon>
        <taxon>Devosiaceae</taxon>
        <taxon>Paradevosia</taxon>
    </lineage>
</organism>
<dbReference type="AlphaFoldDB" id="A0AA41QMI8"/>
<feature type="region of interest" description="Disordered" evidence="1">
    <location>
        <begin position="25"/>
        <end position="98"/>
    </location>
</feature>
<name>A0AA41QMI8_9HYPH</name>
<feature type="signal peptide" evidence="2">
    <location>
        <begin position="1"/>
        <end position="20"/>
    </location>
</feature>
<sequence length="172" mass="17291">MRFTGLAFILIAAIATPAYAQNSGNGQGNGGNAQDNQGQGNGNSGQGNNGQGPDSNNGNTGNGQANGNGQGHGNGQGNAHGNSGKVDTAAPSPETPLSEDEVLDAVKAGRVVSLSSLVPDLEQRSGGGELIDAELRKVDGFLVYAVKVLAADGRVTTDYYYAQSGRFIGSGP</sequence>
<reference evidence="3" key="1">
    <citation type="submission" date="2022-03" db="EMBL/GenBank/DDBJ databases">
        <title>The complete genome sequence of a Methyloterrigena soli.</title>
        <authorList>
            <person name="Zi Z."/>
        </authorList>
    </citation>
    <scope>NUCLEOTIDE SEQUENCE</scope>
    <source>
        <strain evidence="3">M48</strain>
    </source>
</reference>
<evidence type="ECO:0008006" key="5">
    <source>
        <dbReference type="Google" id="ProtNLM"/>
    </source>
</evidence>
<accession>A0AA41QMI8</accession>
<protein>
    <recommendedName>
        <fullName evidence="5">PepSY domain-containing protein</fullName>
    </recommendedName>
</protein>
<evidence type="ECO:0000256" key="2">
    <source>
        <dbReference type="SAM" id="SignalP"/>
    </source>
</evidence>
<comment type="caution">
    <text evidence="3">The sequence shown here is derived from an EMBL/GenBank/DDBJ whole genome shotgun (WGS) entry which is preliminary data.</text>
</comment>